<dbReference type="Gene3D" id="3.40.640.10">
    <property type="entry name" value="Type I PLP-dependent aspartate aminotransferase-like (Major domain)"/>
    <property type="match status" value="1"/>
</dbReference>
<dbReference type="InterPro" id="IPR036388">
    <property type="entry name" value="WH-like_DNA-bd_sf"/>
</dbReference>
<evidence type="ECO:0000256" key="3">
    <source>
        <dbReference type="ARBA" id="ARBA00023015"/>
    </source>
</evidence>
<dbReference type="EMBL" id="BSUZ01000001">
    <property type="protein sequence ID" value="GMA85576.1"/>
    <property type="molecule type" value="Genomic_DNA"/>
</dbReference>
<dbReference type="PROSITE" id="PS00519">
    <property type="entry name" value="HTH_ASNC_1"/>
    <property type="match status" value="1"/>
</dbReference>
<dbReference type="Gene3D" id="3.90.1150.10">
    <property type="entry name" value="Aspartate Aminotransferase, domain 1"/>
    <property type="match status" value="1"/>
</dbReference>
<dbReference type="SUPFAM" id="SSF53383">
    <property type="entry name" value="PLP-dependent transferases"/>
    <property type="match status" value="1"/>
</dbReference>
<dbReference type="PANTHER" id="PTHR43094:SF1">
    <property type="entry name" value="AMINOTRANSFERASE CLASS-III"/>
    <property type="match status" value="1"/>
</dbReference>
<proteinExistence type="inferred from homology"/>
<feature type="compositionally biased region" description="Basic and acidic residues" evidence="6">
    <location>
        <begin position="295"/>
        <end position="310"/>
    </location>
</feature>
<dbReference type="InterPro" id="IPR019888">
    <property type="entry name" value="Tscrpt_reg_AsnC-like"/>
</dbReference>
<reference evidence="9" key="1">
    <citation type="journal article" date="2019" name="Int. J. Syst. Evol. Microbiol.">
        <title>The Global Catalogue of Microorganisms (GCM) 10K type strain sequencing project: providing services to taxonomists for standard genome sequencing and annotation.</title>
        <authorList>
            <consortium name="The Broad Institute Genomics Platform"/>
            <consortium name="The Broad Institute Genome Sequencing Center for Infectious Disease"/>
            <person name="Wu L."/>
            <person name="Ma J."/>
        </authorList>
    </citation>
    <scope>NUCLEOTIDE SEQUENCE [LARGE SCALE GENOMIC DNA]</scope>
    <source>
        <strain evidence="9">NBRC 108730</strain>
    </source>
</reference>
<protein>
    <recommendedName>
        <fullName evidence="7">HTH asnC-type domain-containing protein</fullName>
    </recommendedName>
</protein>
<evidence type="ECO:0000256" key="4">
    <source>
        <dbReference type="ARBA" id="ARBA00023125"/>
    </source>
</evidence>
<dbReference type="InterPro" id="IPR015422">
    <property type="entry name" value="PyrdxlP-dep_Trfase_small"/>
</dbReference>
<dbReference type="Pfam" id="PF00202">
    <property type="entry name" value="Aminotran_3"/>
    <property type="match status" value="1"/>
</dbReference>
<dbReference type="Pfam" id="PF13404">
    <property type="entry name" value="HTH_AsnC-type"/>
    <property type="match status" value="1"/>
</dbReference>
<feature type="compositionally biased region" description="Low complexity" evidence="6">
    <location>
        <begin position="187"/>
        <end position="196"/>
    </location>
</feature>
<dbReference type="SMART" id="SM00344">
    <property type="entry name" value="HTH_ASNC"/>
    <property type="match status" value="1"/>
</dbReference>
<dbReference type="InterPro" id="IPR015424">
    <property type="entry name" value="PyrdxlP-dep_Trfase"/>
</dbReference>
<dbReference type="InterPro" id="IPR015421">
    <property type="entry name" value="PyrdxlP-dep_Trfase_major"/>
</dbReference>
<comment type="similarity">
    <text evidence="1">Belongs to the class-III pyridoxal-phosphate-dependent aminotransferase family.</text>
</comment>
<dbReference type="Gene3D" id="1.10.10.10">
    <property type="entry name" value="Winged helix-like DNA-binding domain superfamily/Winged helix DNA-binding domain"/>
    <property type="match status" value="1"/>
</dbReference>
<feature type="compositionally biased region" description="Basic residues" evidence="6">
    <location>
        <begin position="583"/>
        <end position="604"/>
    </location>
</feature>
<accession>A0ABQ6JDD4</accession>
<gene>
    <name evidence="8" type="ORF">GCM10025868_08260</name>
</gene>
<keyword evidence="3" id="KW-0805">Transcription regulation</keyword>
<feature type="region of interest" description="Disordered" evidence="6">
    <location>
        <begin position="148"/>
        <end position="330"/>
    </location>
</feature>
<comment type="caution">
    <text evidence="8">The sequence shown here is derived from an EMBL/GenBank/DDBJ whole genome shotgun (WGS) entry which is preliminary data.</text>
</comment>
<dbReference type="Proteomes" id="UP001157017">
    <property type="component" value="Unassembled WGS sequence"/>
</dbReference>
<dbReference type="SUPFAM" id="SSF46785">
    <property type="entry name" value="Winged helix' DNA-binding domain"/>
    <property type="match status" value="1"/>
</dbReference>
<dbReference type="InterPro" id="IPR036390">
    <property type="entry name" value="WH_DNA-bd_sf"/>
</dbReference>
<dbReference type="SUPFAM" id="SSF54909">
    <property type="entry name" value="Dimeric alpha+beta barrel"/>
    <property type="match status" value="1"/>
</dbReference>
<evidence type="ECO:0000256" key="2">
    <source>
        <dbReference type="ARBA" id="ARBA00022898"/>
    </source>
</evidence>
<dbReference type="InterPro" id="IPR019885">
    <property type="entry name" value="Tscrpt_reg_HTH_AsnC-type_CS"/>
</dbReference>
<organism evidence="8 9">
    <name type="scientific">Angustibacter aerolatus</name>
    <dbReference type="NCBI Taxonomy" id="1162965"/>
    <lineage>
        <taxon>Bacteria</taxon>
        <taxon>Bacillati</taxon>
        <taxon>Actinomycetota</taxon>
        <taxon>Actinomycetes</taxon>
        <taxon>Kineosporiales</taxon>
        <taxon>Kineosporiaceae</taxon>
    </lineage>
</organism>
<dbReference type="PANTHER" id="PTHR43094">
    <property type="entry name" value="AMINOTRANSFERASE"/>
    <property type="match status" value="1"/>
</dbReference>
<keyword evidence="5" id="KW-0804">Transcription</keyword>
<feature type="compositionally biased region" description="Basic residues" evidence="6">
    <location>
        <begin position="270"/>
        <end position="294"/>
    </location>
</feature>
<feature type="compositionally biased region" description="Basic residues" evidence="6">
    <location>
        <begin position="203"/>
        <end position="243"/>
    </location>
</feature>
<evidence type="ECO:0000256" key="5">
    <source>
        <dbReference type="ARBA" id="ARBA00023163"/>
    </source>
</evidence>
<dbReference type="InterPro" id="IPR005814">
    <property type="entry name" value="Aminotrans_3"/>
</dbReference>
<evidence type="ECO:0000256" key="1">
    <source>
        <dbReference type="ARBA" id="ARBA00008954"/>
    </source>
</evidence>
<dbReference type="Gene3D" id="3.30.70.920">
    <property type="match status" value="1"/>
</dbReference>
<dbReference type="InterPro" id="IPR019887">
    <property type="entry name" value="Tscrpt_reg_AsnC/Lrp_C"/>
</dbReference>
<sequence length="604" mass="66265">MTTRDRSSYVLDDLSKRIIEQAQEDGRRPYAQIGKAVGLSEAAVRQRVQRLLDAGVMQIVAVTDPLQVGFSRQAMIGIRCEGDLTAVADEPVRHGRGRLRRHHRRRFDLLAEAVCEDDDALLDLISTRIRTIKGVTSTETFVYLKPAQAGSTTGEPDDHHAAGDSCRTAGHHHAEGHRAHRRRARPPLDALHPPLDVRGGRAGARHRARRGPPHLGRRGQGVHRRPGGPVHRAGRPRPHRARRGGREAGQGPGVLPAVVLRAPGGDRPRRAAGPRGARRPQPRLLHDRRRRGRRDRVEARQAVLQDDRQAHQAQGDQPRGGLPRHPAGALSITGIPEAKMPFEPLVPGAHKVPNTNLYRAPEALREDPKAFGRWAADRIAEAIEFEGADSVAAVFLEPVQNSGGCFPPPPGYFERVREICDEYDVLLVADETICAFGRIGEIFACKDFGFVPDMITCAKGMTSGYSPIGAMIASDRLFEPFKSGHASFAHGYTFGGHPVSAAVAMANLDVFEREGLVQHVHENAPGSARRSRSLLDLPIVGDVRGEGYFYGIEPGEGQADPRDLRRRRGRAAAARLPVEGAVRRRPVLPRRRPRRPGGAGSRRR</sequence>
<feature type="domain" description="HTH asnC-type" evidence="7">
    <location>
        <begin position="11"/>
        <end position="71"/>
    </location>
</feature>
<keyword evidence="9" id="KW-1185">Reference proteome</keyword>
<name>A0ABQ6JDD4_9ACTN</name>
<dbReference type="InterPro" id="IPR011008">
    <property type="entry name" value="Dimeric_a/b-barrel"/>
</dbReference>
<evidence type="ECO:0000256" key="6">
    <source>
        <dbReference type="SAM" id="MobiDB-lite"/>
    </source>
</evidence>
<dbReference type="PROSITE" id="PS50956">
    <property type="entry name" value="HTH_ASNC_2"/>
    <property type="match status" value="1"/>
</dbReference>
<feature type="region of interest" description="Disordered" evidence="6">
    <location>
        <begin position="554"/>
        <end position="604"/>
    </location>
</feature>
<keyword evidence="2" id="KW-0663">Pyridoxal phosphate</keyword>
<evidence type="ECO:0000313" key="9">
    <source>
        <dbReference type="Proteomes" id="UP001157017"/>
    </source>
</evidence>
<dbReference type="Pfam" id="PF01037">
    <property type="entry name" value="AsnC_trans_reg"/>
    <property type="match status" value="1"/>
</dbReference>
<keyword evidence="4" id="KW-0238">DNA-binding</keyword>
<dbReference type="PRINTS" id="PR00033">
    <property type="entry name" value="HTHASNC"/>
</dbReference>
<evidence type="ECO:0000259" key="7">
    <source>
        <dbReference type="PROSITE" id="PS50956"/>
    </source>
</evidence>
<dbReference type="InterPro" id="IPR000485">
    <property type="entry name" value="AsnC-type_HTH_dom"/>
</dbReference>
<evidence type="ECO:0000313" key="8">
    <source>
        <dbReference type="EMBL" id="GMA85576.1"/>
    </source>
</evidence>